<feature type="non-terminal residue" evidence="2">
    <location>
        <position position="1"/>
    </location>
</feature>
<organism evidence="2 3">
    <name type="scientific">Strongylus vulgaris</name>
    <name type="common">Blood worm</name>
    <dbReference type="NCBI Taxonomy" id="40348"/>
    <lineage>
        <taxon>Eukaryota</taxon>
        <taxon>Metazoa</taxon>
        <taxon>Ecdysozoa</taxon>
        <taxon>Nematoda</taxon>
        <taxon>Chromadorea</taxon>
        <taxon>Rhabditida</taxon>
        <taxon>Rhabditina</taxon>
        <taxon>Rhabditomorpha</taxon>
        <taxon>Strongyloidea</taxon>
        <taxon>Strongylidae</taxon>
        <taxon>Strongylus</taxon>
    </lineage>
</organism>
<sequence>AHGSGYGIGTSVASAASQREAAGLLDKVLAPAPILPRFSSPVATSTPNSDYHSRTTPVFKSYKFAQKLSQRPRLRIRRPGEKAIAENSIQEDPNLTPFQNSARNRFGYARTIKPPSTTEPVTTTTTEATTTTSVMTTPELETTDASEDESGDSGRLTC</sequence>
<dbReference type="OrthoDB" id="5828708at2759"/>
<gene>
    <name evidence="2" type="ORF">SVUK_LOCUS17856</name>
</gene>
<feature type="region of interest" description="Disordered" evidence="1">
    <location>
        <begin position="84"/>
        <end position="103"/>
    </location>
</feature>
<proteinExistence type="predicted"/>
<feature type="region of interest" description="Disordered" evidence="1">
    <location>
        <begin position="110"/>
        <end position="158"/>
    </location>
</feature>
<keyword evidence="3" id="KW-1185">Reference proteome</keyword>
<feature type="compositionally biased region" description="Low complexity" evidence="1">
    <location>
        <begin position="114"/>
        <end position="140"/>
    </location>
</feature>
<reference evidence="2 3" key="1">
    <citation type="submission" date="2018-11" db="EMBL/GenBank/DDBJ databases">
        <authorList>
            <consortium name="Pathogen Informatics"/>
        </authorList>
    </citation>
    <scope>NUCLEOTIDE SEQUENCE [LARGE SCALE GENOMIC DNA]</scope>
</reference>
<evidence type="ECO:0000313" key="3">
    <source>
        <dbReference type="Proteomes" id="UP000270094"/>
    </source>
</evidence>
<feature type="compositionally biased region" description="Polar residues" evidence="1">
    <location>
        <begin position="87"/>
        <end position="103"/>
    </location>
</feature>
<evidence type="ECO:0000313" key="2">
    <source>
        <dbReference type="EMBL" id="VDM82858.1"/>
    </source>
</evidence>
<evidence type="ECO:0000256" key="1">
    <source>
        <dbReference type="SAM" id="MobiDB-lite"/>
    </source>
</evidence>
<name>A0A3P7LUR2_STRVU</name>
<dbReference type="Proteomes" id="UP000270094">
    <property type="component" value="Unassembled WGS sequence"/>
</dbReference>
<feature type="compositionally biased region" description="Acidic residues" evidence="1">
    <location>
        <begin position="141"/>
        <end position="151"/>
    </location>
</feature>
<dbReference type="EMBL" id="UYYB01119805">
    <property type="protein sequence ID" value="VDM82858.1"/>
    <property type="molecule type" value="Genomic_DNA"/>
</dbReference>
<accession>A0A3P7LUR2</accession>
<dbReference type="AlphaFoldDB" id="A0A3P7LUR2"/>
<protein>
    <submittedName>
        <fullName evidence="2">Uncharacterized protein</fullName>
    </submittedName>
</protein>